<gene>
    <name evidence="1" type="ORF">AQUSIP_13170</name>
</gene>
<accession>A0A5E4PI44</accession>
<keyword evidence="2" id="KW-1185">Reference proteome</keyword>
<dbReference type="Proteomes" id="UP000324194">
    <property type="component" value="Chromosome 1"/>
</dbReference>
<dbReference type="AlphaFoldDB" id="A0A5E4PI44"/>
<reference evidence="1 2" key="1">
    <citation type="submission" date="2019-08" db="EMBL/GenBank/DDBJ databases">
        <authorList>
            <person name="Guy L."/>
        </authorList>
    </citation>
    <scope>NUCLEOTIDE SEQUENCE [LARGE SCALE GENOMIC DNA]</scope>
    <source>
        <strain evidence="1 2">SGT-108</strain>
    </source>
</reference>
<sequence length="199" mass="23181">MSRNKIPKTITIQREKDVWDYRLKGWTYERIAEKIGISTHGVCKILKRLHDRYRKQHLEEIEQIKSEQISQLEDMFFESREAWERSKLRDKIERIKRAVKINEKDKSIAAVSDVGDLNIEQRDQDGDPRYLEQCRKCLEDIRKIAGADAPIKSESKVKFESDLAKMSDDELIQEALATVNAATTQTLNGDNTGEEENQE</sequence>
<evidence type="ECO:0000313" key="1">
    <source>
        <dbReference type="EMBL" id="VVC76016.1"/>
    </source>
</evidence>
<dbReference type="RefSeq" id="WP_148339271.1">
    <property type="nucleotide sequence ID" value="NZ_LR699119.1"/>
</dbReference>
<dbReference type="OrthoDB" id="981107at2"/>
<protein>
    <submittedName>
        <fullName evidence="1">Uncharacterized protein</fullName>
    </submittedName>
</protein>
<name>A0A5E4PI44_9COXI</name>
<dbReference type="EMBL" id="LR699119">
    <property type="protein sequence ID" value="VVC76016.1"/>
    <property type="molecule type" value="Genomic_DNA"/>
</dbReference>
<dbReference type="KEGG" id="asip:AQUSIP_13170"/>
<dbReference type="InterPro" id="IPR013324">
    <property type="entry name" value="RNA_pol_sigma_r3/r4-like"/>
</dbReference>
<dbReference type="SUPFAM" id="SSF88659">
    <property type="entry name" value="Sigma3 and sigma4 domains of RNA polymerase sigma factors"/>
    <property type="match status" value="1"/>
</dbReference>
<evidence type="ECO:0000313" key="2">
    <source>
        <dbReference type="Proteomes" id="UP000324194"/>
    </source>
</evidence>
<proteinExistence type="predicted"/>
<organism evidence="1 2">
    <name type="scientific">Aquicella siphonis</name>
    <dbReference type="NCBI Taxonomy" id="254247"/>
    <lineage>
        <taxon>Bacteria</taxon>
        <taxon>Pseudomonadati</taxon>
        <taxon>Pseudomonadota</taxon>
        <taxon>Gammaproteobacteria</taxon>
        <taxon>Legionellales</taxon>
        <taxon>Coxiellaceae</taxon>
        <taxon>Aquicella</taxon>
    </lineage>
</organism>